<protein>
    <submittedName>
        <fullName evidence="1">Uncharacterized protein</fullName>
    </submittedName>
</protein>
<dbReference type="Proteomes" id="UP000199752">
    <property type="component" value="Chromosome 2"/>
</dbReference>
<dbReference type="AlphaFoldDB" id="A0A0S4TE77"/>
<gene>
    <name evidence="1" type="ORF">CHUDEA2_2980</name>
</gene>
<dbReference type="EMBL" id="LN877948">
    <property type="protein sequence ID" value="CUV04656.1"/>
    <property type="molecule type" value="Genomic_DNA"/>
</dbReference>
<dbReference type="VEuPathDB" id="CryptoDB:CHUDEA2_2980"/>
<dbReference type="VEuPathDB" id="CryptoDB:ChTU502y2012_373g0080"/>
<proteinExistence type="predicted"/>
<reference evidence="1" key="1">
    <citation type="submission" date="2015-08" db="EMBL/GenBank/DDBJ databases">
        <authorList>
            <person name="Babu N.S."/>
            <person name="Beckwith C.J."/>
            <person name="Beseler K.G."/>
            <person name="Brison A."/>
            <person name="Carone J.V."/>
            <person name="Caskin T.P."/>
            <person name="Diamond M."/>
            <person name="Durham M.E."/>
            <person name="Foxe J.M."/>
            <person name="Go M."/>
            <person name="Henderson B.A."/>
            <person name="Jones I.B."/>
            <person name="McGettigan J.A."/>
            <person name="Micheletti S.J."/>
            <person name="Nasrallah M.E."/>
            <person name="Ortiz D."/>
            <person name="Piller C.R."/>
            <person name="Privatt S.R."/>
            <person name="Schneider S.L."/>
            <person name="Sharp S."/>
            <person name="Smith T.C."/>
            <person name="Stanton J.D."/>
            <person name="Ullery H.E."/>
            <person name="Wilson R.J."/>
            <person name="Serrano M.G."/>
            <person name="Buck G."/>
            <person name="Lee V."/>
            <person name="Wang Y."/>
            <person name="Carvalho R."/>
            <person name="Voegtly L."/>
            <person name="Shi R."/>
            <person name="Duckworth R."/>
            <person name="Johnson A."/>
            <person name="Loviza R."/>
            <person name="Walstead R."/>
            <person name="Shah Z."/>
            <person name="Kiflezghi M."/>
            <person name="Wade K."/>
            <person name="Ball S.L."/>
            <person name="Bradley K.W."/>
            <person name="Asai D.J."/>
            <person name="Bowman C.A."/>
            <person name="Russell D.A."/>
            <person name="Pope W.H."/>
            <person name="Jacobs-Sera D."/>
            <person name="Hendrix R.W."/>
            <person name="Hatfull G.F."/>
        </authorList>
    </citation>
    <scope>NUCLEOTIDE SEQUENCE [LARGE SCALE GENOMIC DNA]</scope>
</reference>
<dbReference type="VEuPathDB" id="CryptoDB:GY17_00002253"/>
<name>A0A0S4TE77_CRYHO</name>
<dbReference type="OrthoDB" id="340338at2759"/>
<accession>A0A0S4TE77</accession>
<dbReference type="VEuPathDB" id="CryptoDB:Chro.20311"/>
<evidence type="ECO:0000313" key="1">
    <source>
        <dbReference type="EMBL" id="CUV04656.1"/>
    </source>
</evidence>
<organism evidence="1">
    <name type="scientific">Cryptosporidium hominis</name>
    <dbReference type="NCBI Taxonomy" id="237895"/>
    <lineage>
        <taxon>Eukaryota</taxon>
        <taxon>Sar</taxon>
        <taxon>Alveolata</taxon>
        <taxon>Apicomplexa</taxon>
        <taxon>Conoidasida</taxon>
        <taxon>Coccidia</taxon>
        <taxon>Eucoccidiorida</taxon>
        <taxon>Eimeriorina</taxon>
        <taxon>Cryptosporidiidae</taxon>
        <taxon>Cryptosporidium</taxon>
    </lineage>
</organism>
<sequence length="1100" mass="125001">MAKATALELLESLYNELMKKAEEGAYSGEVLEQYACSVLANLHASKDPFGIYHQELASQDDRKKRQNNPLSHVIRRLTEEIFAITTTCSYPILLTPRLYIVCVSLLSELSLGKLSPLFLETFDGYADKFEKDFKPLMLEVFIRKAPWQILVKNLNYLIGNVRSGVAGAMCDSKIKIEFQELSSITSPEMSNLGLLNFLPLFFTNFESLKKGILEGRYSFNFNSSKGKIKANSKRTSSLVDFNAIIEKTKIVESFIPKKSEKTTPTEIINQALDNFALTRVSIAALTSIFNKFGIESGRKELKEFNLDISFIINAFEAVIATLLSGTEMFSLNMCESNDKVFESKHKENPQAVSQQIFELDGSISNDIFTLENKTNIYFPFHFLHIQIVSGLRNLIISMSNFKDSNKVIKNSSSLNDLIIAYIMRMLNQIERILELQGLNSTKQDHENSTFSSSRINRFLELIPSETIFLIQEMSNYYYPCRSIFKKKLLDIHVSQLKNTEQMVSSFFMTSFTQVISIEVGNDLDCDLLMESWDRIFRDVVFPNLLDSYTIDLFITMICNPNTLNSLSRINIESFLDKYLGVITRILAYHPDLSAKPILVFIMNCVKNLKIQMPNYEWLANWMKIILSAICMPLITLFPQKVNCDVNDLKAVISPIKPNNRILNSLSILVYPKIYADNRKKGKPDLMHIISDLSTNLLLVSIYNSNYTGNKRLHTMTALNVCIKLLDLLINDLIDSLESHKKQIGSDYLPSDESIISIEKKNIAKLISGILKVFPYLFHQGANYSQEIYEKIVKLITFIITRFNELLFSDEVFEVVLNLLKLDFHSNLVIISPICWAIGEVFISKIDNNSLEEHETKIFKLINSLKSLIESCCTNCNQANNELNKKNCNSGTDTDSNTGLMDEALSEFSDSSYSSFISDSSLEIDNVASEDGLEDDTIDSFVYSSGGATGEGGKIAFIDHFTNNEHYNNKIYRTMSEILNEDDLKDVYKYLDNIYLVEAIISTLCKIGLSCKQSKSNIITLLEICLRKFQIRGFEKDNFEDENLIFQEDQLLQYSRFILSKKISLCIKSLNHSSVFSSALNKPTGPPSTLFCNKSLSSILF</sequence>